<dbReference type="Pfam" id="PF01209">
    <property type="entry name" value="Ubie_methyltran"/>
    <property type="match status" value="1"/>
</dbReference>
<dbReference type="InterPro" id="IPR029063">
    <property type="entry name" value="SAM-dependent_MTases_sf"/>
</dbReference>
<dbReference type="PANTHER" id="PTHR43861:SF1">
    <property type="entry name" value="TRANS-ACONITATE 2-METHYLTRANSFERASE"/>
    <property type="match status" value="1"/>
</dbReference>
<sequence>MVPFFRHSMQMQTQVTGMTLDANPNAAQIEFWNGLAGEKWSLYQALLDAAFAPLTQALIEAAHLSGDETIYEIGCGCGDLSLALAAKLRAQGKVIALDISKPMLARAVERTQEAGATEAQKLQFIAADAMTYRFEPLADLVTSRFGVMFFADPLAAFKNIRLGLKPQGRLAILCWCPLEENPWVKQLYDSVIDLAPPLPADLAAKCAMPSPDVPGPYAFSDPKLVCDLLTKAGFTHVRATRVAELLPLGEAPAQAEDPIQAAVEAALPLVVNTGPVAALMREADAQLRAEIKARLRSTLATCVSAGKIELGGACWLYEADNAKQA</sequence>
<dbReference type="HOGENOM" id="CLU_037990_2_5_5"/>
<dbReference type="AlphaFoldDB" id="B2IEZ4"/>
<dbReference type="eggNOG" id="COG2226">
    <property type="taxonomic scope" value="Bacteria"/>
</dbReference>
<organism evidence="1 2">
    <name type="scientific">Beijerinckia indica subsp. indica (strain ATCC 9039 / DSM 1715 / NCIMB 8712)</name>
    <dbReference type="NCBI Taxonomy" id="395963"/>
    <lineage>
        <taxon>Bacteria</taxon>
        <taxon>Pseudomonadati</taxon>
        <taxon>Pseudomonadota</taxon>
        <taxon>Alphaproteobacteria</taxon>
        <taxon>Hyphomicrobiales</taxon>
        <taxon>Beijerinckiaceae</taxon>
        <taxon>Beijerinckia</taxon>
    </lineage>
</organism>
<evidence type="ECO:0000313" key="2">
    <source>
        <dbReference type="Proteomes" id="UP000001695"/>
    </source>
</evidence>
<keyword evidence="1" id="KW-0808">Transferase</keyword>
<dbReference type="Proteomes" id="UP000001695">
    <property type="component" value="Chromosome"/>
</dbReference>
<evidence type="ECO:0000313" key="1">
    <source>
        <dbReference type="EMBL" id="ACB94185.1"/>
    </source>
</evidence>
<dbReference type="RefSeq" id="WP_012383543.1">
    <property type="nucleotide sequence ID" value="NC_010581.1"/>
</dbReference>
<protein>
    <submittedName>
        <fullName evidence="1">Methyltransferase type 12</fullName>
    </submittedName>
</protein>
<dbReference type="PANTHER" id="PTHR43861">
    <property type="entry name" value="TRANS-ACONITATE 2-METHYLTRANSFERASE-RELATED"/>
    <property type="match status" value="1"/>
</dbReference>
<dbReference type="KEGG" id="bid:Bind_0533"/>
<dbReference type="SUPFAM" id="SSF53335">
    <property type="entry name" value="S-adenosyl-L-methionine-dependent methyltransferases"/>
    <property type="match status" value="1"/>
</dbReference>
<dbReference type="Gene3D" id="3.40.50.150">
    <property type="entry name" value="Vaccinia Virus protein VP39"/>
    <property type="match status" value="1"/>
</dbReference>
<name>B2IEZ4_BEII9</name>
<dbReference type="EMBL" id="CP001016">
    <property type="protein sequence ID" value="ACB94185.1"/>
    <property type="molecule type" value="Genomic_DNA"/>
</dbReference>
<keyword evidence="2" id="KW-1185">Reference proteome</keyword>
<dbReference type="STRING" id="395963.Bind_0533"/>
<keyword evidence="1" id="KW-0489">Methyltransferase</keyword>
<reference evidence="2" key="1">
    <citation type="submission" date="2008-03" db="EMBL/GenBank/DDBJ databases">
        <title>Complete sequence of chromosome of Beijerinckia indica subsp. indica ATCC 9039.</title>
        <authorList>
            <consortium name="US DOE Joint Genome Institute"/>
            <person name="Copeland A."/>
            <person name="Lucas S."/>
            <person name="Lapidus A."/>
            <person name="Glavina del Rio T."/>
            <person name="Dalin E."/>
            <person name="Tice H."/>
            <person name="Bruce D."/>
            <person name="Goodwin L."/>
            <person name="Pitluck S."/>
            <person name="LaButti K."/>
            <person name="Schmutz J."/>
            <person name="Larimer F."/>
            <person name="Land M."/>
            <person name="Hauser L."/>
            <person name="Kyrpides N."/>
            <person name="Mikhailova N."/>
            <person name="Dunfield P.F."/>
            <person name="Dedysh S.N."/>
            <person name="Liesack W."/>
            <person name="Saw J.H."/>
            <person name="Alam M."/>
            <person name="Chen Y."/>
            <person name="Murrell J.C."/>
            <person name="Richardson P."/>
        </authorList>
    </citation>
    <scope>NUCLEOTIDE SEQUENCE [LARGE SCALE GENOMIC DNA]</scope>
    <source>
        <strain evidence="2">ATCC 9039 / DSM 1715 / NCIMB 8712</strain>
    </source>
</reference>
<dbReference type="GO" id="GO:0008168">
    <property type="term" value="F:methyltransferase activity"/>
    <property type="evidence" value="ECO:0007669"/>
    <property type="project" value="UniProtKB-KW"/>
</dbReference>
<proteinExistence type="predicted"/>
<gene>
    <name evidence="1" type="ordered locus">Bind_0533</name>
</gene>
<dbReference type="CDD" id="cd02440">
    <property type="entry name" value="AdoMet_MTases"/>
    <property type="match status" value="1"/>
</dbReference>
<dbReference type="GO" id="GO:0032259">
    <property type="term" value="P:methylation"/>
    <property type="evidence" value="ECO:0007669"/>
    <property type="project" value="UniProtKB-KW"/>
</dbReference>
<dbReference type="OrthoDB" id="9777638at2"/>
<reference evidence="1 2" key="2">
    <citation type="journal article" date="2010" name="J. Bacteriol.">
        <title>Complete genome sequence of Beijerinckia indica subsp. indica.</title>
        <authorList>
            <person name="Tamas I."/>
            <person name="Dedysh S.N."/>
            <person name="Liesack W."/>
            <person name="Stott M.B."/>
            <person name="Alam M."/>
            <person name="Murrell J.C."/>
            <person name="Dunfield P.F."/>
        </authorList>
    </citation>
    <scope>NUCLEOTIDE SEQUENCE [LARGE SCALE GENOMIC DNA]</scope>
    <source>
        <strain evidence="2">ATCC 9039 / DSM 1715 / NCIMB 8712</strain>
    </source>
</reference>
<accession>B2IEZ4</accession>